<organism evidence="1 2">
    <name type="scientific">Linnemannia gamsii</name>
    <dbReference type="NCBI Taxonomy" id="64522"/>
    <lineage>
        <taxon>Eukaryota</taxon>
        <taxon>Fungi</taxon>
        <taxon>Fungi incertae sedis</taxon>
        <taxon>Mucoromycota</taxon>
        <taxon>Mortierellomycotina</taxon>
        <taxon>Mortierellomycetes</taxon>
        <taxon>Mortierellales</taxon>
        <taxon>Mortierellaceae</taxon>
        <taxon>Linnemannia</taxon>
    </lineage>
</organism>
<proteinExistence type="predicted"/>
<evidence type="ECO:0000313" key="1">
    <source>
        <dbReference type="EMBL" id="KAG0290479.1"/>
    </source>
</evidence>
<gene>
    <name evidence="1" type="ORF">BGZ96_006067</name>
</gene>
<protein>
    <recommendedName>
        <fullName evidence="3">F-box domain-containing protein</fullName>
    </recommendedName>
</protein>
<evidence type="ECO:0000313" key="2">
    <source>
        <dbReference type="Proteomes" id="UP001194696"/>
    </source>
</evidence>
<comment type="caution">
    <text evidence="1">The sequence shown here is derived from an EMBL/GenBank/DDBJ whole genome shotgun (WGS) entry which is preliminary data.</text>
</comment>
<keyword evidence="2" id="KW-1185">Reference proteome</keyword>
<name>A0ABQ7K3J2_9FUNG</name>
<accession>A0ABQ7K3J2</accession>
<sequence length="232" mass="26691">MTVTSFLDLSDEIRLLIGEKLNSKTIYAFIRVCRSFNSSYISCLWSDLIIAQFKSVTVPAEVVRTNAHCIEAITFSSTLTKEYYAITFPRLHTLRMMNDHEYEYGNVSGNLQVVLPQENIEFLRRHPNITALTYQHMDTLPKEFWEVVGTELVQLDELEFTGDVDADEMDSFWRACERVQNLHLKDVNVISENVPILSTSPGENGFHSTKAEPRRPFSGYLMRSKFKAPTHD</sequence>
<evidence type="ECO:0008006" key="3">
    <source>
        <dbReference type="Google" id="ProtNLM"/>
    </source>
</evidence>
<dbReference type="EMBL" id="JAAAIM010000291">
    <property type="protein sequence ID" value="KAG0290479.1"/>
    <property type="molecule type" value="Genomic_DNA"/>
</dbReference>
<dbReference type="Proteomes" id="UP001194696">
    <property type="component" value="Unassembled WGS sequence"/>
</dbReference>
<reference evidence="1 2" key="1">
    <citation type="journal article" date="2020" name="Fungal Divers.">
        <title>Resolving the Mortierellaceae phylogeny through synthesis of multi-gene phylogenetics and phylogenomics.</title>
        <authorList>
            <person name="Vandepol N."/>
            <person name="Liber J."/>
            <person name="Desiro A."/>
            <person name="Na H."/>
            <person name="Kennedy M."/>
            <person name="Barry K."/>
            <person name="Grigoriev I.V."/>
            <person name="Miller A.N."/>
            <person name="O'Donnell K."/>
            <person name="Stajich J.E."/>
            <person name="Bonito G."/>
        </authorList>
    </citation>
    <scope>NUCLEOTIDE SEQUENCE [LARGE SCALE GENOMIC DNA]</scope>
    <source>
        <strain evidence="1 2">AD045</strain>
    </source>
</reference>